<evidence type="ECO:0000256" key="2">
    <source>
        <dbReference type="ARBA" id="ARBA00022692"/>
    </source>
</evidence>
<organism evidence="8 9">
    <name type="scientific">Actinocorallia herbida</name>
    <dbReference type="NCBI Taxonomy" id="58109"/>
    <lineage>
        <taxon>Bacteria</taxon>
        <taxon>Bacillati</taxon>
        <taxon>Actinomycetota</taxon>
        <taxon>Actinomycetes</taxon>
        <taxon>Streptosporangiales</taxon>
        <taxon>Thermomonosporaceae</taxon>
        <taxon>Actinocorallia</taxon>
    </lineage>
</organism>
<evidence type="ECO:0000313" key="9">
    <source>
        <dbReference type="Proteomes" id="UP000272400"/>
    </source>
</evidence>
<accession>A0A3N1D9W7</accession>
<evidence type="ECO:0000256" key="5">
    <source>
        <dbReference type="ARBA" id="ARBA00023136"/>
    </source>
</evidence>
<keyword evidence="5 6" id="KW-0472">Membrane</keyword>
<dbReference type="GO" id="GO:0017004">
    <property type="term" value="P:cytochrome complex assembly"/>
    <property type="evidence" value="ECO:0007669"/>
    <property type="project" value="UniProtKB-KW"/>
</dbReference>
<dbReference type="InterPro" id="IPR045062">
    <property type="entry name" value="Cyt_c_biogenesis_CcsA/CcmC"/>
</dbReference>
<keyword evidence="2 6" id="KW-0812">Transmembrane</keyword>
<feature type="transmembrane region" description="Helical" evidence="6">
    <location>
        <begin position="128"/>
        <end position="149"/>
    </location>
</feature>
<dbReference type="InterPro" id="IPR017562">
    <property type="entry name" value="Cyt_c_biogenesis_CcsA"/>
</dbReference>
<dbReference type="Proteomes" id="UP000272400">
    <property type="component" value="Unassembled WGS sequence"/>
</dbReference>
<comment type="subcellular location">
    <subcellularLocation>
        <location evidence="1">Membrane</location>
        <topology evidence="1">Multi-pass membrane protein</topology>
    </subcellularLocation>
</comment>
<keyword evidence="4 6" id="KW-1133">Transmembrane helix</keyword>
<feature type="transmembrane region" description="Helical" evidence="6">
    <location>
        <begin position="12"/>
        <end position="33"/>
    </location>
</feature>
<comment type="caution">
    <text evidence="8">The sequence shown here is derived from an EMBL/GenBank/DDBJ whole genome shotgun (WGS) entry which is preliminary data.</text>
</comment>
<sequence length="317" mass="33641">MVDADLAGLSNNLVLGAVLLYVVAMLGYAADLISTPTRAERRALVGAGAPAGEPAAEEAAPKSRADWGRFAIAMTCFGWLLHAAAMITRGVAVERWPWANMYEFVVAICLAASTAYLVLVFKAKAKFLGAFVMVAVVLGLGAATIWLYQEAGAVVPALESYWIAIHVTAAIIASGGFTVGFVASLLYLAAARYEARKAAAEAGAPKPGLLDRLPGADVLDGLAYKAIMFVFPIWTFAIIAGAIWADSAWGRYWGWDPKETWSFIVFAIYAGYLHARATAGWKGSKAAVVSVIGYAALLFNLVGVNIFFEGLHSYSGM</sequence>
<dbReference type="RefSeq" id="WP_246053238.1">
    <property type="nucleotide sequence ID" value="NZ_RJKE01000001.1"/>
</dbReference>
<evidence type="ECO:0000256" key="6">
    <source>
        <dbReference type="SAM" id="Phobius"/>
    </source>
</evidence>
<feature type="transmembrane region" description="Helical" evidence="6">
    <location>
        <begin position="222"/>
        <end position="245"/>
    </location>
</feature>
<name>A0A3N1D9W7_9ACTN</name>
<feature type="transmembrane region" description="Helical" evidence="6">
    <location>
        <begin position="104"/>
        <end position="121"/>
    </location>
</feature>
<dbReference type="GO" id="GO:0020037">
    <property type="term" value="F:heme binding"/>
    <property type="evidence" value="ECO:0007669"/>
    <property type="project" value="InterPro"/>
</dbReference>
<feature type="transmembrane region" description="Helical" evidence="6">
    <location>
        <begin position="161"/>
        <end position="188"/>
    </location>
</feature>
<keyword evidence="9" id="KW-1185">Reference proteome</keyword>
<keyword evidence="3" id="KW-0201">Cytochrome c-type biogenesis</keyword>
<evidence type="ECO:0000256" key="1">
    <source>
        <dbReference type="ARBA" id="ARBA00004141"/>
    </source>
</evidence>
<dbReference type="PANTHER" id="PTHR30071:SF1">
    <property type="entry name" value="CYTOCHROME B_B6 PROTEIN-RELATED"/>
    <property type="match status" value="1"/>
</dbReference>
<dbReference type="PANTHER" id="PTHR30071">
    <property type="entry name" value="HEME EXPORTER PROTEIN C"/>
    <property type="match status" value="1"/>
</dbReference>
<feature type="domain" description="Cytochrome c assembly protein" evidence="7">
    <location>
        <begin position="98"/>
        <end position="312"/>
    </location>
</feature>
<dbReference type="GO" id="GO:0005886">
    <property type="term" value="C:plasma membrane"/>
    <property type="evidence" value="ECO:0007669"/>
    <property type="project" value="TreeGrafter"/>
</dbReference>
<dbReference type="InterPro" id="IPR002541">
    <property type="entry name" value="Cyt_c_assembly"/>
</dbReference>
<reference evidence="8 9" key="1">
    <citation type="submission" date="2018-11" db="EMBL/GenBank/DDBJ databases">
        <title>Sequencing the genomes of 1000 actinobacteria strains.</title>
        <authorList>
            <person name="Klenk H.-P."/>
        </authorList>
    </citation>
    <scope>NUCLEOTIDE SEQUENCE [LARGE SCALE GENOMIC DNA]</scope>
    <source>
        <strain evidence="8 9">DSM 44254</strain>
    </source>
</reference>
<feature type="transmembrane region" description="Helical" evidence="6">
    <location>
        <begin position="286"/>
        <end position="308"/>
    </location>
</feature>
<dbReference type="AlphaFoldDB" id="A0A3N1D9W7"/>
<evidence type="ECO:0000259" key="7">
    <source>
        <dbReference type="Pfam" id="PF01578"/>
    </source>
</evidence>
<feature type="transmembrane region" description="Helical" evidence="6">
    <location>
        <begin position="70"/>
        <end position="92"/>
    </location>
</feature>
<dbReference type="NCBIfam" id="TIGR03144">
    <property type="entry name" value="cytochr_II_ccsB"/>
    <property type="match status" value="1"/>
</dbReference>
<protein>
    <submittedName>
        <fullName evidence="8">Cytochrome c-type biogenesis protein CcsB</fullName>
    </submittedName>
</protein>
<dbReference type="EMBL" id="RJKE01000001">
    <property type="protein sequence ID" value="ROO90315.1"/>
    <property type="molecule type" value="Genomic_DNA"/>
</dbReference>
<dbReference type="Pfam" id="PF01578">
    <property type="entry name" value="Cytochrom_C_asm"/>
    <property type="match status" value="1"/>
</dbReference>
<proteinExistence type="predicted"/>
<feature type="transmembrane region" description="Helical" evidence="6">
    <location>
        <begin position="260"/>
        <end position="279"/>
    </location>
</feature>
<evidence type="ECO:0000256" key="4">
    <source>
        <dbReference type="ARBA" id="ARBA00022989"/>
    </source>
</evidence>
<gene>
    <name evidence="8" type="ORF">EDD29_8039</name>
</gene>
<evidence type="ECO:0000313" key="8">
    <source>
        <dbReference type="EMBL" id="ROO90315.1"/>
    </source>
</evidence>
<evidence type="ECO:0000256" key="3">
    <source>
        <dbReference type="ARBA" id="ARBA00022748"/>
    </source>
</evidence>